<evidence type="ECO:0000313" key="2">
    <source>
        <dbReference type="EMBL" id="MFC3884029.1"/>
    </source>
</evidence>
<feature type="transmembrane region" description="Helical" evidence="1">
    <location>
        <begin position="50"/>
        <end position="67"/>
    </location>
</feature>
<keyword evidence="1" id="KW-0472">Membrane</keyword>
<dbReference type="EMBL" id="JBHRZT010000044">
    <property type="protein sequence ID" value="MFC3884029.1"/>
    <property type="molecule type" value="Genomic_DNA"/>
</dbReference>
<evidence type="ECO:0000313" key="3">
    <source>
        <dbReference type="Proteomes" id="UP001595752"/>
    </source>
</evidence>
<sequence>MIRMLRHEKEKKFCFFGLYSLVIGTIQWLVFMSNFVRYTPIQNQDVQEAYILLPIFLAPFGMLFAYANYRSDEMSKSGMIINVVMFLLPFLYIMLGKFIAFL</sequence>
<keyword evidence="1" id="KW-0812">Transmembrane</keyword>
<organism evidence="2 3">
    <name type="scientific">Bacillus songklensis</name>
    <dbReference type="NCBI Taxonomy" id="1069116"/>
    <lineage>
        <taxon>Bacteria</taxon>
        <taxon>Bacillati</taxon>
        <taxon>Bacillota</taxon>
        <taxon>Bacilli</taxon>
        <taxon>Bacillales</taxon>
        <taxon>Bacillaceae</taxon>
        <taxon>Bacillus</taxon>
    </lineage>
</organism>
<gene>
    <name evidence="2" type="ORF">ACFOU2_11225</name>
</gene>
<keyword evidence="1" id="KW-1133">Transmembrane helix</keyword>
<feature type="transmembrane region" description="Helical" evidence="1">
    <location>
        <begin position="79"/>
        <end position="100"/>
    </location>
</feature>
<accession>A0ABV8B331</accession>
<comment type="caution">
    <text evidence="2">The sequence shown here is derived from an EMBL/GenBank/DDBJ whole genome shotgun (WGS) entry which is preliminary data.</text>
</comment>
<evidence type="ECO:0000256" key="1">
    <source>
        <dbReference type="SAM" id="Phobius"/>
    </source>
</evidence>
<dbReference type="Proteomes" id="UP001595752">
    <property type="component" value="Unassembled WGS sequence"/>
</dbReference>
<evidence type="ECO:0008006" key="4">
    <source>
        <dbReference type="Google" id="ProtNLM"/>
    </source>
</evidence>
<protein>
    <recommendedName>
        <fullName evidence="4">ABC transporter permease</fullName>
    </recommendedName>
</protein>
<reference evidence="3" key="1">
    <citation type="journal article" date="2019" name="Int. J. Syst. Evol. Microbiol.">
        <title>The Global Catalogue of Microorganisms (GCM) 10K type strain sequencing project: providing services to taxonomists for standard genome sequencing and annotation.</title>
        <authorList>
            <consortium name="The Broad Institute Genomics Platform"/>
            <consortium name="The Broad Institute Genome Sequencing Center for Infectious Disease"/>
            <person name="Wu L."/>
            <person name="Ma J."/>
        </authorList>
    </citation>
    <scope>NUCLEOTIDE SEQUENCE [LARGE SCALE GENOMIC DNA]</scope>
    <source>
        <strain evidence="3">CCUG 61889</strain>
    </source>
</reference>
<feature type="transmembrane region" description="Helical" evidence="1">
    <location>
        <begin position="12"/>
        <end position="30"/>
    </location>
</feature>
<name>A0ABV8B331_9BACI</name>
<proteinExistence type="predicted"/>
<keyword evidence="3" id="KW-1185">Reference proteome</keyword>
<dbReference type="RefSeq" id="WP_377915080.1">
    <property type="nucleotide sequence ID" value="NZ_JBHRZT010000044.1"/>
</dbReference>